<dbReference type="Gene3D" id="3.40.50.261">
    <property type="entry name" value="Succinyl-CoA synthetase domains"/>
    <property type="match status" value="2"/>
</dbReference>
<dbReference type="Pfam" id="PF19045">
    <property type="entry name" value="Ligase_CoA_2"/>
    <property type="match status" value="1"/>
</dbReference>
<dbReference type="PANTHER" id="PTHR42793">
    <property type="entry name" value="COA BINDING DOMAIN CONTAINING PROTEIN"/>
    <property type="match status" value="1"/>
</dbReference>
<dbReference type="Gene3D" id="3.30.470.20">
    <property type="entry name" value="ATP-grasp fold, B domain"/>
    <property type="match status" value="1"/>
</dbReference>
<dbReference type="PANTHER" id="PTHR42793:SF1">
    <property type="entry name" value="PEPTIDYL-LYSINE N-ACETYLTRANSFERASE PATZ"/>
    <property type="match status" value="1"/>
</dbReference>
<dbReference type="InterPro" id="IPR003781">
    <property type="entry name" value="CoA-bd"/>
</dbReference>
<protein>
    <submittedName>
        <fullName evidence="2">Unannotated protein</fullName>
    </submittedName>
</protein>
<dbReference type="Gene3D" id="3.40.50.720">
    <property type="entry name" value="NAD(P)-binding Rossmann-like Domain"/>
    <property type="match status" value="1"/>
</dbReference>
<dbReference type="SUPFAM" id="SSF52210">
    <property type="entry name" value="Succinyl-CoA synthetase domains"/>
    <property type="match status" value="2"/>
</dbReference>
<dbReference type="PROSITE" id="PS50975">
    <property type="entry name" value="ATP_GRASP"/>
    <property type="match status" value="1"/>
</dbReference>
<dbReference type="InterPro" id="IPR043938">
    <property type="entry name" value="Ligase_CoA_dom"/>
</dbReference>
<dbReference type="AlphaFoldDB" id="A0A6J7Q117"/>
<evidence type="ECO:0000313" key="2">
    <source>
        <dbReference type="EMBL" id="CAB5011248.1"/>
    </source>
</evidence>
<dbReference type="Gene3D" id="3.30.1490.20">
    <property type="entry name" value="ATP-grasp fold, A domain"/>
    <property type="match status" value="1"/>
</dbReference>
<dbReference type="InterPro" id="IPR013815">
    <property type="entry name" value="ATP_grasp_subdomain_1"/>
</dbReference>
<dbReference type="SMART" id="SM00881">
    <property type="entry name" value="CoA_binding"/>
    <property type="match status" value="1"/>
</dbReference>
<proteinExistence type="predicted"/>
<feature type="domain" description="ATP-grasp" evidence="1">
    <location>
        <begin position="457"/>
        <end position="658"/>
    </location>
</feature>
<organism evidence="2">
    <name type="scientific">freshwater metagenome</name>
    <dbReference type="NCBI Taxonomy" id="449393"/>
    <lineage>
        <taxon>unclassified sequences</taxon>
        <taxon>metagenomes</taxon>
        <taxon>ecological metagenomes</taxon>
    </lineage>
</organism>
<dbReference type="Pfam" id="PF13607">
    <property type="entry name" value="Succ_CoA_lig"/>
    <property type="match status" value="1"/>
</dbReference>
<dbReference type="InterPro" id="IPR016102">
    <property type="entry name" value="Succinyl-CoA_synth-like"/>
</dbReference>
<dbReference type="GO" id="GO:0005524">
    <property type="term" value="F:ATP binding"/>
    <property type="evidence" value="ECO:0007669"/>
    <property type="project" value="InterPro"/>
</dbReference>
<gene>
    <name evidence="2" type="ORF">UFOPK4061_00882</name>
</gene>
<dbReference type="EMBL" id="CAFBPD010000145">
    <property type="protein sequence ID" value="CAB5011248.1"/>
    <property type="molecule type" value="Genomic_DNA"/>
</dbReference>
<sequence length="662" mass="66738">MGRLPIDYLQRYGFGGFIAPVNPKGGTILGLPAFASIGDVTEPIDLALIMVPAGSVADAVRDCAAAGVKACIVMSSGFAETGPEGQAAQDELVAIARASGMRMVGPNCIGSVGGAGSVMATFSPVFSSESTPAPAGSIALVSQSGALGFGALSLAMERGVPIGIAVTTGNEADVTAAEVAACLAADEAVTGLLMYVESLDDLESLRTAAAHVPVAVLKAGRSEAGALAAASHTGALATQDKVVDAALKSLGIARVTDIDDLLDVGAVFASDARMTGRRVGILTTSGGSGILATDAIEAAGLELAQLAPETVRALEAIVPSYGNATNPVDVTAAVMTEPGMFERCLDVLADDVNVDAVVACFAVLVGDDVTRIANALQSLRERTTMPVVVARTGASSLAPHAAALLAKARVPAYSTPERAVNALAALATTGNRSPSIDRELGPVAGIPSPQASEDELKGLLEAAGLPIPESVLATTLEQATAAIDQVGGVAVCKAVVPGLLHKSDAGGVVLGVTRANIGEIYERLVALGGDVLVERFVPGGIEVLVGITPSSLGRVLTVGVGGVLTEVIADAAVRVLPVSEQDVRSMIDETRLAMLLAGVRGAAPADVDALVAAVLGIADATREWPDGFELDLNPITVLPQGCWILDAAYSRPLEHSATGGHF</sequence>
<dbReference type="GO" id="GO:0046872">
    <property type="term" value="F:metal ion binding"/>
    <property type="evidence" value="ECO:0007669"/>
    <property type="project" value="InterPro"/>
</dbReference>
<dbReference type="Pfam" id="PF13380">
    <property type="entry name" value="CoA_binding_2"/>
    <property type="match status" value="1"/>
</dbReference>
<reference evidence="2" key="1">
    <citation type="submission" date="2020-05" db="EMBL/GenBank/DDBJ databases">
        <authorList>
            <person name="Chiriac C."/>
            <person name="Salcher M."/>
            <person name="Ghai R."/>
            <person name="Kavagutti S V."/>
        </authorList>
    </citation>
    <scope>NUCLEOTIDE SEQUENCE</scope>
</reference>
<dbReference type="Pfam" id="PF13549">
    <property type="entry name" value="ATP-grasp_5"/>
    <property type="match status" value="1"/>
</dbReference>
<dbReference type="SUPFAM" id="SSF56059">
    <property type="entry name" value="Glutathione synthetase ATP-binding domain-like"/>
    <property type="match status" value="1"/>
</dbReference>
<name>A0A6J7Q117_9ZZZZ</name>
<dbReference type="InterPro" id="IPR036291">
    <property type="entry name" value="NAD(P)-bd_dom_sf"/>
</dbReference>
<dbReference type="InterPro" id="IPR032875">
    <property type="entry name" value="Succ_CoA_lig_flav_dom"/>
</dbReference>
<dbReference type="InterPro" id="IPR011761">
    <property type="entry name" value="ATP-grasp"/>
</dbReference>
<evidence type="ECO:0000259" key="1">
    <source>
        <dbReference type="PROSITE" id="PS50975"/>
    </source>
</evidence>
<accession>A0A6J7Q117</accession>
<dbReference type="SUPFAM" id="SSF51735">
    <property type="entry name" value="NAD(P)-binding Rossmann-fold domains"/>
    <property type="match status" value="1"/>
</dbReference>
<dbReference type="GO" id="GO:0043758">
    <property type="term" value="F:acetate-CoA ligase (ADP-forming) activity"/>
    <property type="evidence" value="ECO:0007669"/>
    <property type="project" value="InterPro"/>
</dbReference>